<protein>
    <submittedName>
        <fullName evidence="1">Uncharacterized protein</fullName>
    </submittedName>
</protein>
<name>A0A0A9BHT1_ARUDO</name>
<dbReference type="EMBL" id="GBRH01234376">
    <property type="protein sequence ID" value="JAD63519.1"/>
    <property type="molecule type" value="Transcribed_RNA"/>
</dbReference>
<reference evidence="1" key="1">
    <citation type="submission" date="2014-09" db="EMBL/GenBank/DDBJ databases">
        <authorList>
            <person name="Magalhaes I.L.F."/>
            <person name="Oliveira U."/>
            <person name="Santos F.R."/>
            <person name="Vidigal T.H.D.A."/>
            <person name="Brescovit A.D."/>
            <person name="Santos A.J."/>
        </authorList>
    </citation>
    <scope>NUCLEOTIDE SEQUENCE</scope>
    <source>
        <tissue evidence="1">Shoot tissue taken approximately 20 cm above the soil surface</tissue>
    </source>
</reference>
<organism evidence="1">
    <name type="scientific">Arundo donax</name>
    <name type="common">Giant reed</name>
    <name type="synonym">Donax arundinaceus</name>
    <dbReference type="NCBI Taxonomy" id="35708"/>
    <lineage>
        <taxon>Eukaryota</taxon>
        <taxon>Viridiplantae</taxon>
        <taxon>Streptophyta</taxon>
        <taxon>Embryophyta</taxon>
        <taxon>Tracheophyta</taxon>
        <taxon>Spermatophyta</taxon>
        <taxon>Magnoliopsida</taxon>
        <taxon>Liliopsida</taxon>
        <taxon>Poales</taxon>
        <taxon>Poaceae</taxon>
        <taxon>PACMAD clade</taxon>
        <taxon>Arundinoideae</taxon>
        <taxon>Arundineae</taxon>
        <taxon>Arundo</taxon>
    </lineage>
</organism>
<evidence type="ECO:0000313" key="1">
    <source>
        <dbReference type="EMBL" id="JAD63519.1"/>
    </source>
</evidence>
<reference evidence="1" key="2">
    <citation type="journal article" date="2015" name="Data Brief">
        <title>Shoot transcriptome of the giant reed, Arundo donax.</title>
        <authorList>
            <person name="Barrero R.A."/>
            <person name="Guerrero F.D."/>
            <person name="Moolhuijzen P."/>
            <person name="Goolsby J.A."/>
            <person name="Tidwell J."/>
            <person name="Bellgard S.E."/>
            <person name="Bellgard M.I."/>
        </authorList>
    </citation>
    <scope>NUCLEOTIDE SEQUENCE</scope>
    <source>
        <tissue evidence="1">Shoot tissue taken approximately 20 cm above the soil surface</tissue>
    </source>
</reference>
<sequence>MLYNNPKPCLVVLPKCLRGFSDGQSPQRHQRSLT</sequence>
<dbReference type="AlphaFoldDB" id="A0A0A9BHT1"/>
<accession>A0A0A9BHT1</accession>
<proteinExistence type="predicted"/>